<feature type="transmembrane region" description="Helical" evidence="6">
    <location>
        <begin position="55"/>
        <end position="83"/>
    </location>
</feature>
<dbReference type="InParanoid" id="G0NY81"/>
<dbReference type="OrthoDB" id="5874078at2759"/>
<name>G0NY81_CAEBE</name>
<accession>G0NY81</accession>
<dbReference type="PANTHER" id="PTHR23128">
    <property type="entry name" value="SERPENTINE RECEPTOR, CLASS E (EPSILON)-RELATED"/>
    <property type="match status" value="1"/>
</dbReference>
<feature type="transmembrane region" description="Helical" evidence="6">
    <location>
        <begin position="235"/>
        <end position="255"/>
    </location>
</feature>
<evidence type="ECO:0000256" key="5">
    <source>
        <dbReference type="ARBA" id="ARBA00023136"/>
    </source>
</evidence>
<dbReference type="GO" id="GO:0007606">
    <property type="term" value="P:sensory perception of chemical stimulus"/>
    <property type="evidence" value="ECO:0007669"/>
    <property type="project" value="InterPro"/>
</dbReference>
<dbReference type="Proteomes" id="UP000008068">
    <property type="component" value="Unassembled WGS sequence"/>
</dbReference>
<feature type="transmembrane region" description="Helical" evidence="6">
    <location>
        <begin position="177"/>
        <end position="201"/>
    </location>
</feature>
<dbReference type="PANTHER" id="PTHR23128:SF139">
    <property type="entry name" value="SERPENTINE RECEPTOR CLASS EPSILON-1-RELATED"/>
    <property type="match status" value="1"/>
</dbReference>
<evidence type="ECO:0000256" key="6">
    <source>
        <dbReference type="SAM" id="Phobius"/>
    </source>
</evidence>
<keyword evidence="5 6" id="KW-0472">Membrane</keyword>
<reference evidence="8" key="1">
    <citation type="submission" date="2011-07" db="EMBL/GenBank/DDBJ databases">
        <authorList>
            <consortium name="Caenorhabditis brenneri Sequencing and Analysis Consortium"/>
            <person name="Wilson R.K."/>
        </authorList>
    </citation>
    <scope>NUCLEOTIDE SEQUENCE [LARGE SCALE GENOMIC DNA]</scope>
    <source>
        <strain evidence="8">PB2801</strain>
    </source>
</reference>
<feature type="transmembrane region" description="Helical" evidence="6">
    <location>
        <begin position="149"/>
        <end position="171"/>
    </location>
</feature>
<protein>
    <submittedName>
        <fullName evidence="7">CBN-SRE-2 protein</fullName>
    </submittedName>
</protein>
<dbReference type="GO" id="GO:0016020">
    <property type="term" value="C:membrane"/>
    <property type="evidence" value="ECO:0007669"/>
    <property type="project" value="UniProtKB-SubCell"/>
</dbReference>
<dbReference type="OMA" id="IWVSTYE"/>
<feature type="transmembrane region" description="Helical" evidence="6">
    <location>
        <begin position="103"/>
        <end position="128"/>
    </location>
</feature>
<feature type="transmembrane region" description="Helical" evidence="6">
    <location>
        <begin position="20"/>
        <end position="43"/>
    </location>
</feature>
<dbReference type="FunCoup" id="G0NY81">
    <property type="interactions" value="166"/>
</dbReference>
<gene>
    <name evidence="7" type="primary">Cbn-sre-2</name>
    <name evidence="7" type="ORF">CAEBREN_01233</name>
</gene>
<evidence type="ECO:0000313" key="8">
    <source>
        <dbReference type="Proteomes" id="UP000008068"/>
    </source>
</evidence>
<evidence type="ECO:0000256" key="3">
    <source>
        <dbReference type="ARBA" id="ARBA00022692"/>
    </source>
</evidence>
<proteinExistence type="inferred from homology"/>
<organism evidence="8">
    <name type="scientific">Caenorhabditis brenneri</name>
    <name type="common">Nematode worm</name>
    <dbReference type="NCBI Taxonomy" id="135651"/>
    <lineage>
        <taxon>Eukaryota</taxon>
        <taxon>Metazoa</taxon>
        <taxon>Ecdysozoa</taxon>
        <taxon>Nematoda</taxon>
        <taxon>Chromadorea</taxon>
        <taxon>Rhabditida</taxon>
        <taxon>Rhabditina</taxon>
        <taxon>Rhabditomorpha</taxon>
        <taxon>Rhabditoidea</taxon>
        <taxon>Rhabditidae</taxon>
        <taxon>Peloderinae</taxon>
        <taxon>Caenorhabditis</taxon>
    </lineage>
</organism>
<sequence length="349" mass="40591">MLLQFHKISMDDSNRIQLISIISFEIILLAFEFLAFFGTMISMTGYQFHFNLKMIFGYGVVAYWLDIIARSVIICFEVGVFDLDDDIISSESDKLPWNYSNKLFIILLCCSLYRVHFMMLICSLTLLLAIERYFATIWVSTYESKKHKWISFLLVGSNILVGGIGSLIFHYELLLNMILAISLGLCLNLVSIVFFITLYSLNKTQMEYCQTRDILQSYTLSLRFQLNENLKTMKWLKNTILVVTCFNTMLAGFLVVSNHEYLKKNSPVLVKYCHAFLNLGIAVYAQVTFFVIILADRNYRSYFLRFKVIRYFTKPFFGRIFPEDFRIKKTLSTNEPFSEFSASSNPSNP</sequence>
<comment type="similarity">
    <text evidence="2">Belongs to the nematode receptor-like protein sre family.</text>
</comment>
<comment type="subcellular location">
    <subcellularLocation>
        <location evidence="1">Membrane</location>
        <topology evidence="1">Multi-pass membrane protein</topology>
    </subcellularLocation>
</comment>
<dbReference type="AlphaFoldDB" id="G0NY81"/>
<dbReference type="eggNOG" id="ENOG502TH80">
    <property type="taxonomic scope" value="Eukaryota"/>
</dbReference>
<keyword evidence="8" id="KW-1185">Reference proteome</keyword>
<evidence type="ECO:0000313" key="7">
    <source>
        <dbReference type="EMBL" id="EGT39984.1"/>
    </source>
</evidence>
<dbReference type="Pfam" id="PF03125">
    <property type="entry name" value="Sre"/>
    <property type="match status" value="1"/>
</dbReference>
<keyword evidence="4 6" id="KW-1133">Transmembrane helix</keyword>
<dbReference type="InterPro" id="IPR004151">
    <property type="entry name" value="7TM_GPCR_serpentine_rcpt_Sre"/>
</dbReference>
<evidence type="ECO:0000256" key="4">
    <source>
        <dbReference type="ARBA" id="ARBA00022989"/>
    </source>
</evidence>
<dbReference type="HOGENOM" id="CLU_795071_0_0_1"/>
<feature type="transmembrane region" description="Helical" evidence="6">
    <location>
        <begin position="275"/>
        <end position="295"/>
    </location>
</feature>
<dbReference type="EMBL" id="GL379978">
    <property type="protein sequence ID" value="EGT39984.1"/>
    <property type="molecule type" value="Genomic_DNA"/>
</dbReference>
<evidence type="ECO:0000256" key="1">
    <source>
        <dbReference type="ARBA" id="ARBA00004141"/>
    </source>
</evidence>
<keyword evidence="3 6" id="KW-0812">Transmembrane</keyword>
<evidence type="ECO:0000256" key="2">
    <source>
        <dbReference type="ARBA" id="ARBA00006803"/>
    </source>
</evidence>
<dbReference type="STRING" id="135651.G0NY81"/>